<accession>A0ABT8EXN3</accession>
<comment type="caution">
    <text evidence="1">The sequence shown here is derived from an EMBL/GenBank/DDBJ whole genome shotgun (WGS) entry which is preliminary data.</text>
</comment>
<gene>
    <name evidence="1" type="ORF">QWY29_16295</name>
</gene>
<organism evidence="1 2">
    <name type="scientific">Nocardioides abyssi</name>
    <dbReference type="NCBI Taxonomy" id="3058370"/>
    <lineage>
        <taxon>Bacteria</taxon>
        <taxon>Bacillati</taxon>
        <taxon>Actinomycetota</taxon>
        <taxon>Actinomycetes</taxon>
        <taxon>Propionibacteriales</taxon>
        <taxon>Nocardioidaceae</taxon>
        <taxon>Nocardioides</taxon>
    </lineage>
</organism>
<dbReference type="Proteomes" id="UP001168537">
    <property type="component" value="Unassembled WGS sequence"/>
</dbReference>
<keyword evidence="2" id="KW-1185">Reference proteome</keyword>
<dbReference type="Gene3D" id="1.10.579.10">
    <property type="entry name" value="DNA Cyclobutane Dipyrimidine Photolyase, subunit A, domain 3"/>
    <property type="match status" value="1"/>
</dbReference>
<dbReference type="InterPro" id="IPR052551">
    <property type="entry name" value="UV-DNA_repair_photolyase"/>
</dbReference>
<dbReference type="SUPFAM" id="SSF48173">
    <property type="entry name" value="Cryptochrome/photolyase FAD-binding domain"/>
    <property type="match status" value="1"/>
</dbReference>
<protein>
    <submittedName>
        <fullName evidence="1">Uncharacterized protein</fullName>
    </submittedName>
</protein>
<dbReference type="PANTHER" id="PTHR38657:SF1">
    <property type="entry name" value="SLR1343 PROTEIN"/>
    <property type="match status" value="1"/>
</dbReference>
<dbReference type="Gene3D" id="1.10.10.1710">
    <property type="entry name" value="Deoxyribodipyrimidine photolyase-related"/>
    <property type="match status" value="1"/>
</dbReference>
<dbReference type="PANTHER" id="PTHR38657">
    <property type="entry name" value="SLR1343 PROTEIN"/>
    <property type="match status" value="1"/>
</dbReference>
<reference evidence="1" key="1">
    <citation type="submission" date="2023-06" db="EMBL/GenBank/DDBJ databases">
        <title>Draft genome sequence of Nocardioides sp. SOB72.</title>
        <authorList>
            <person name="Zhang G."/>
        </authorList>
    </citation>
    <scope>NUCLEOTIDE SEQUENCE</scope>
    <source>
        <strain evidence="1">SOB72</strain>
    </source>
</reference>
<evidence type="ECO:0000313" key="1">
    <source>
        <dbReference type="EMBL" id="MDN4162931.1"/>
    </source>
</evidence>
<dbReference type="InterPro" id="IPR036134">
    <property type="entry name" value="Crypto/Photolyase_FAD-like_sf"/>
</dbReference>
<dbReference type="EMBL" id="JAUHJR010000008">
    <property type="protein sequence ID" value="MDN4162931.1"/>
    <property type="molecule type" value="Genomic_DNA"/>
</dbReference>
<name>A0ABT8EXN3_9ACTN</name>
<proteinExistence type="predicted"/>
<dbReference type="RefSeq" id="WP_300962081.1">
    <property type="nucleotide sequence ID" value="NZ_JAUHJR010000008.1"/>
</dbReference>
<sequence>MVRGIDAYDWVMVPNVYGMSQFAAGEAIVTKPYVSGSNYLRKMSDFGPGEWRADWDALYWTFVRDHQDVFARNPRSQMIARLYDGMEPATKAGHTRRAQTWLA</sequence>
<evidence type="ECO:0000313" key="2">
    <source>
        <dbReference type="Proteomes" id="UP001168537"/>
    </source>
</evidence>